<comment type="caution">
    <text evidence="1">The sequence shown here is derived from an EMBL/GenBank/DDBJ whole genome shotgun (WGS) entry which is preliminary data.</text>
</comment>
<sequence>MANEAGVVKSVTGGSARALNNATGEVRNLSVGDIVYQNEKIITDSADSKVTITQTDGKEITLIGKDTITLDQDTGNNQTVADISALQQAILNGTDLNALEETAAGGPQAGNAGGDGVSLGAASFAEGGHYSNISENFRNLNGSGRNFESPISSVGGYADGAAGTDVTTPVVPVTPAPTVTMLESEAKETKAAAGDEYLIYNIKLAEAKTTFNLNVAATSNNAGNDYSRNLEYSFDGGNTWQPLVDGKISANRPAPIQNIQVRIKVIDDDGRINGNQNEGVKAEDRGAAFGADDYGVYKNGVTLSVTDGNSASASATGNIIDNDDILTANKFLDGKHINTEDGEDTITINNGARNSTIDAGTNSDKIIMNNDTTIEQTNIIAGEGDDRIDMNNGVKFENSTIDAGVGGDTINVNAGAKVRNSTIYTKEGSDTTNINGGTVTSSEINLGNNTADKRDVVNVNSGSTLTDTVINGKNALGNDEINLKAGSVSHNIGINTGAGNDTINMSGKLMVDRDTDDILIKTGERNDTINIDGGEITGSRTRPAPYQNVPYQVQMETGTGDDTVNIKNRASLKDVSIITGTSGIPVGGNDTVNITDNSKLEHVNINLQRGTDTVNVKNATLIDVAIDSEDDSVDGINTVNVDNSSLDQTKIYTGDDNDIINIRNTIINDDKHGAYGTIIKGEGGSDTINIESSKIFGEKAYIDADSYGTSKAGNDILNIKDSTIDGIKRIYTGGGNDDIHITNSTISNVEDADDSFRSIGAGDGNDTMTLDGGTKIINTNIGMGAGNDTINIESGTILDRTIISGGTDNDTFKLGKGIDLSNNVKLDGGAGNDDTLQISENIDFSKVSNFEHLKLGADNESVDLKNLSIGDVLNITGNKDTVLKIDGDRSDHLSLKGFNNTPVSNHDGYDRYEGFDSYGNTISIDIKQGVAIDFY</sequence>
<gene>
    <name evidence="1" type="ORF">ATCC51562_1133</name>
</gene>
<dbReference type="Gene3D" id="2.160.20.160">
    <property type="match status" value="2"/>
</dbReference>
<dbReference type="NCBIfam" id="NF033682">
    <property type="entry name" value="retention_LapA"/>
    <property type="match status" value="1"/>
</dbReference>
<name>U2FAD8_9BACT</name>
<accession>U2FAD8</accession>
<proteinExistence type="predicted"/>
<organism evidence="1 2">
    <name type="scientific">Campylobacter concisus ATCC 51562</name>
    <dbReference type="NCBI Taxonomy" id="1242969"/>
    <lineage>
        <taxon>Bacteria</taxon>
        <taxon>Pseudomonadati</taxon>
        <taxon>Campylobacterota</taxon>
        <taxon>Epsilonproteobacteria</taxon>
        <taxon>Campylobacterales</taxon>
        <taxon>Campylobacteraceae</taxon>
        <taxon>Campylobacter</taxon>
    </lineage>
</organism>
<dbReference type="InterPro" id="IPR047777">
    <property type="entry name" value="LapA-like_RM"/>
</dbReference>
<dbReference type="RefSeq" id="WP_021090322.1">
    <property type="nucleotide sequence ID" value="NZ_ANNI01000001.1"/>
</dbReference>
<dbReference type="PATRIC" id="fig|1242969.3.peg.71"/>
<evidence type="ECO:0000313" key="2">
    <source>
        <dbReference type="Proteomes" id="UP000016627"/>
    </source>
</evidence>
<protein>
    <submittedName>
        <fullName evidence="1">Uncharacterized protein</fullName>
    </submittedName>
</protein>
<dbReference type="Proteomes" id="UP000016627">
    <property type="component" value="Unassembled WGS sequence"/>
</dbReference>
<reference evidence="1 2" key="1">
    <citation type="journal article" date="2013" name="BMC Genomics">
        <title>Comparative genomics of Campylobacter concisus isolates reveals genetic diversity and provides insights into disease association.</title>
        <authorList>
            <person name="Deshpande N.P."/>
            <person name="Kaakoush N.O."/>
            <person name="Wilkins M.R."/>
            <person name="Mitchell H.M."/>
        </authorList>
    </citation>
    <scope>NUCLEOTIDE SEQUENCE [LARGE SCALE GENOMIC DNA]</scope>
    <source>
        <strain evidence="1 2">ATCC 51562</strain>
    </source>
</reference>
<dbReference type="AlphaFoldDB" id="U2FAD8"/>
<dbReference type="EMBL" id="ANNI01000001">
    <property type="protein sequence ID" value="ERJ26975.1"/>
    <property type="molecule type" value="Genomic_DNA"/>
</dbReference>
<evidence type="ECO:0000313" key="1">
    <source>
        <dbReference type="EMBL" id="ERJ26975.1"/>
    </source>
</evidence>